<evidence type="ECO:0008006" key="4">
    <source>
        <dbReference type="Google" id="ProtNLM"/>
    </source>
</evidence>
<accession>A0ABN3H2N2</accession>
<sequence>MDTAIEYCFGTGHAPPTHWWTAPDLDLDGDGRLDAVALDFDGDGRSDDAMWDTDGDGVADLAALDLDDDGVRESFYADGGGGLWETAADPPPDTGAVSARPPAETPLDTDGDGRPDTVLLDGDGDGFADAYRRVGYRATGSDSSTGGADPSAR</sequence>
<proteinExistence type="predicted"/>
<feature type="region of interest" description="Disordered" evidence="1">
    <location>
        <begin position="77"/>
        <end position="126"/>
    </location>
</feature>
<protein>
    <recommendedName>
        <fullName evidence="4">Pullulanase</fullName>
    </recommendedName>
</protein>
<reference evidence="2 3" key="1">
    <citation type="journal article" date="2019" name="Int. J. Syst. Evol. Microbiol.">
        <title>The Global Catalogue of Microorganisms (GCM) 10K type strain sequencing project: providing services to taxonomists for standard genome sequencing and annotation.</title>
        <authorList>
            <consortium name="The Broad Institute Genomics Platform"/>
            <consortium name="The Broad Institute Genome Sequencing Center for Infectious Disease"/>
            <person name="Wu L."/>
            <person name="Ma J."/>
        </authorList>
    </citation>
    <scope>NUCLEOTIDE SEQUENCE [LARGE SCALE GENOMIC DNA]</scope>
    <source>
        <strain evidence="2 3">JCM 16227</strain>
    </source>
</reference>
<evidence type="ECO:0000313" key="3">
    <source>
        <dbReference type="Proteomes" id="UP001501170"/>
    </source>
</evidence>
<comment type="caution">
    <text evidence="2">The sequence shown here is derived from an EMBL/GenBank/DDBJ whole genome shotgun (WGS) entry which is preliminary data.</text>
</comment>
<name>A0ABN3H2N2_9ACTN</name>
<dbReference type="EMBL" id="BAAARB010000002">
    <property type="protein sequence ID" value="GAA2367928.1"/>
    <property type="molecule type" value="Genomic_DNA"/>
</dbReference>
<gene>
    <name evidence="2" type="ORF">GCM10009855_04020</name>
</gene>
<evidence type="ECO:0000313" key="2">
    <source>
        <dbReference type="EMBL" id="GAA2367928.1"/>
    </source>
</evidence>
<organism evidence="2 3">
    <name type="scientific">Gordonia cholesterolivorans</name>
    <dbReference type="NCBI Taxonomy" id="559625"/>
    <lineage>
        <taxon>Bacteria</taxon>
        <taxon>Bacillati</taxon>
        <taxon>Actinomycetota</taxon>
        <taxon>Actinomycetes</taxon>
        <taxon>Mycobacteriales</taxon>
        <taxon>Gordoniaceae</taxon>
        <taxon>Gordonia</taxon>
    </lineage>
</organism>
<dbReference type="InterPro" id="IPR028974">
    <property type="entry name" value="TSP_type-3_rpt"/>
</dbReference>
<dbReference type="SUPFAM" id="SSF103647">
    <property type="entry name" value="TSP type-3 repeat"/>
    <property type="match status" value="2"/>
</dbReference>
<dbReference type="Proteomes" id="UP001501170">
    <property type="component" value="Unassembled WGS sequence"/>
</dbReference>
<evidence type="ECO:0000256" key="1">
    <source>
        <dbReference type="SAM" id="MobiDB-lite"/>
    </source>
</evidence>
<dbReference type="RefSeq" id="WP_045537085.1">
    <property type="nucleotide sequence ID" value="NZ_BAAARB010000002.1"/>
</dbReference>
<keyword evidence="3" id="KW-1185">Reference proteome</keyword>